<organism evidence="2 3">
    <name type="scientific">Dictyobacter kobayashii</name>
    <dbReference type="NCBI Taxonomy" id="2014872"/>
    <lineage>
        <taxon>Bacteria</taxon>
        <taxon>Bacillati</taxon>
        <taxon>Chloroflexota</taxon>
        <taxon>Ktedonobacteria</taxon>
        <taxon>Ktedonobacterales</taxon>
        <taxon>Dictyobacteraceae</taxon>
        <taxon>Dictyobacter</taxon>
    </lineage>
</organism>
<gene>
    <name evidence="2" type="ORF">KDK_74400</name>
</gene>
<accession>A0A402AWW3</accession>
<keyword evidence="1" id="KW-1133">Transmembrane helix</keyword>
<feature type="transmembrane region" description="Helical" evidence="1">
    <location>
        <begin position="32"/>
        <end position="51"/>
    </location>
</feature>
<dbReference type="AlphaFoldDB" id="A0A402AWW3"/>
<name>A0A402AWW3_9CHLR</name>
<reference evidence="3" key="1">
    <citation type="submission" date="2018-12" db="EMBL/GenBank/DDBJ databases">
        <title>Tengunoibacter tsumagoiensis gen. nov., sp. nov., Dictyobacter kobayashii sp. nov., D. alpinus sp. nov., and D. joshuensis sp. nov. and description of Dictyobacteraceae fam. nov. within the order Ktedonobacterales isolated from Tengu-no-mugimeshi.</title>
        <authorList>
            <person name="Wang C.M."/>
            <person name="Zheng Y."/>
            <person name="Sakai Y."/>
            <person name="Toyoda A."/>
            <person name="Minakuchi Y."/>
            <person name="Abe K."/>
            <person name="Yokota A."/>
            <person name="Yabe S."/>
        </authorList>
    </citation>
    <scope>NUCLEOTIDE SEQUENCE [LARGE SCALE GENOMIC DNA]</scope>
    <source>
        <strain evidence="3">Uno11</strain>
    </source>
</reference>
<evidence type="ECO:0000313" key="2">
    <source>
        <dbReference type="EMBL" id="GCE23640.1"/>
    </source>
</evidence>
<keyword evidence="1" id="KW-0812">Transmembrane</keyword>
<dbReference type="EMBL" id="BIFS01000002">
    <property type="protein sequence ID" value="GCE23640.1"/>
    <property type="molecule type" value="Genomic_DNA"/>
</dbReference>
<protein>
    <submittedName>
        <fullName evidence="2">Uncharacterized protein</fullName>
    </submittedName>
</protein>
<evidence type="ECO:0000256" key="1">
    <source>
        <dbReference type="SAM" id="Phobius"/>
    </source>
</evidence>
<proteinExistence type="predicted"/>
<sequence length="64" mass="7244">MKPASPDPTPSIMLLASNTSNAACLRTDMNEISNITYFGSLIMLIIIYILFKLNYLNIHYYSII</sequence>
<comment type="caution">
    <text evidence="2">The sequence shown here is derived from an EMBL/GenBank/DDBJ whole genome shotgun (WGS) entry which is preliminary data.</text>
</comment>
<evidence type="ECO:0000313" key="3">
    <source>
        <dbReference type="Proteomes" id="UP000287188"/>
    </source>
</evidence>
<keyword evidence="3" id="KW-1185">Reference proteome</keyword>
<dbReference type="Proteomes" id="UP000287188">
    <property type="component" value="Unassembled WGS sequence"/>
</dbReference>
<keyword evidence="1" id="KW-0472">Membrane</keyword>